<keyword evidence="1" id="KW-0472">Membrane</keyword>
<feature type="transmembrane region" description="Helical" evidence="1">
    <location>
        <begin position="63"/>
        <end position="80"/>
    </location>
</feature>
<dbReference type="AlphaFoldDB" id="A0A7C3NA93"/>
<feature type="transmembrane region" description="Helical" evidence="1">
    <location>
        <begin position="100"/>
        <end position="118"/>
    </location>
</feature>
<keyword evidence="1" id="KW-1133">Transmembrane helix</keyword>
<evidence type="ECO:0000256" key="1">
    <source>
        <dbReference type="SAM" id="Phobius"/>
    </source>
</evidence>
<sequence length="270" mass="32390">MNNFLPKVDIIIILLIGHLFGDFIFQTDIVFKLKIKSKKGLFLHSSIVFLTTFLFLYIFSKKLFFSLLISILTFISHFFIDLSKTKNNFDKGINFVLDQLLHFFVILFLSSISNFFVIESIKNIYVFKILFLLVGLIFILYFLKYLIRSLYEILKIKLVKDKYYYYMEDVEKIFLFIFSYMHGYFFLLLPFCIIPRIIYTIKNGNEYLYYDILISFLVSSFCGIFLRKVTLLYPFSFFEIFSLSFLFYILFKILGFLLDRSILLFLKNKN</sequence>
<feature type="transmembrane region" description="Helical" evidence="1">
    <location>
        <begin position="12"/>
        <end position="35"/>
    </location>
</feature>
<feature type="transmembrane region" description="Helical" evidence="1">
    <location>
        <begin position="125"/>
        <end position="147"/>
    </location>
</feature>
<accession>A0A7C3NA93</accession>
<reference evidence="2" key="1">
    <citation type="journal article" date="2020" name="mSystems">
        <title>Genome- and Community-Level Interaction Insights into Carbon Utilization and Element Cycling Functions of Hydrothermarchaeota in Hydrothermal Sediment.</title>
        <authorList>
            <person name="Zhou Z."/>
            <person name="Liu Y."/>
            <person name="Xu W."/>
            <person name="Pan J."/>
            <person name="Luo Z.H."/>
            <person name="Li M."/>
        </authorList>
    </citation>
    <scope>NUCLEOTIDE SEQUENCE [LARGE SCALE GENOMIC DNA]</scope>
    <source>
        <strain evidence="2">SpSt-464</strain>
    </source>
</reference>
<keyword evidence="1" id="KW-0812">Transmembrane</keyword>
<name>A0A7C3NA93_UNCW3</name>
<feature type="transmembrane region" description="Helical" evidence="1">
    <location>
        <begin position="41"/>
        <end position="58"/>
    </location>
</feature>
<evidence type="ECO:0000313" key="2">
    <source>
        <dbReference type="EMBL" id="HFK23921.1"/>
    </source>
</evidence>
<proteinExistence type="predicted"/>
<feature type="transmembrane region" description="Helical" evidence="1">
    <location>
        <begin position="232"/>
        <end position="258"/>
    </location>
</feature>
<protein>
    <submittedName>
        <fullName evidence="2">DUF3307 domain-containing protein</fullName>
    </submittedName>
</protein>
<comment type="caution">
    <text evidence="2">The sequence shown here is derived from an EMBL/GenBank/DDBJ whole genome shotgun (WGS) entry which is preliminary data.</text>
</comment>
<dbReference type="EMBL" id="DSTT01000005">
    <property type="protein sequence ID" value="HFK23921.1"/>
    <property type="molecule type" value="Genomic_DNA"/>
</dbReference>
<feature type="transmembrane region" description="Helical" evidence="1">
    <location>
        <begin position="173"/>
        <end position="195"/>
    </location>
</feature>
<gene>
    <name evidence="2" type="ORF">ENS15_04645</name>
</gene>
<dbReference type="Pfam" id="PF11750">
    <property type="entry name" value="DUF3307"/>
    <property type="match status" value="1"/>
</dbReference>
<dbReference type="InterPro" id="IPR021737">
    <property type="entry name" value="Phage_phiKZ_Orf197"/>
</dbReference>
<organism evidence="2">
    <name type="scientific">candidate division WOR-3 bacterium</name>
    <dbReference type="NCBI Taxonomy" id="2052148"/>
    <lineage>
        <taxon>Bacteria</taxon>
        <taxon>Bacteria division WOR-3</taxon>
    </lineage>
</organism>
<feature type="transmembrane region" description="Helical" evidence="1">
    <location>
        <begin position="207"/>
        <end position="226"/>
    </location>
</feature>